<dbReference type="STRING" id="1246637.MTBBW1_1740047"/>
<keyword evidence="1" id="KW-0732">Signal</keyword>
<dbReference type="OrthoDB" id="5422153at2"/>
<evidence type="ECO:0000313" key="4">
    <source>
        <dbReference type="Proteomes" id="UP000191931"/>
    </source>
</evidence>
<organism evidence="3 4">
    <name type="scientific">Desulfamplus magnetovallimortis</name>
    <dbReference type="NCBI Taxonomy" id="1246637"/>
    <lineage>
        <taxon>Bacteria</taxon>
        <taxon>Pseudomonadati</taxon>
        <taxon>Thermodesulfobacteriota</taxon>
        <taxon>Desulfobacteria</taxon>
        <taxon>Desulfobacterales</taxon>
        <taxon>Desulfobacteraceae</taxon>
        <taxon>Desulfamplus</taxon>
    </lineage>
</organism>
<name>A0A1W1HA49_9BACT</name>
<keyword evidence="4" id="KW-1185">Reference proteome</keyword>
<reference evidence="3 4" key="1">
    <citation type="submission" date="2017-03" db="EMBL/GenBank/DDBJ databases">
        <authorList>
            <person name="Afonso C.L."/>
            <person name="Miller P.J."/>
            <person name="Scott M.A."/>
            <person name="Spackman E."/>
            <person name="Goraichik I."/>
            <person name="Dimitrov K.M."/>
            <person name="Suarez D.L."/>
            <person name="Swayne D.E."/>
        </authorList>
    </citation>
    <scope>NUCLEOTIDE SEQUENCE [LARGE SCALE GENOMIC DNA]</scope>
    <source>
        <strain evidence="3">PRJEB14757</strain>
    </source>
</reference>
<protein>
    <recommendedName>
        <fullName evidence="5">FG-GAP repeat protein</fullName>
    </recommendedName>
</protein>
<dbReference type="AlphaFoldDB" id="A0A1W1HA49"/>
<gene>
    <name evidence="3" type="ORF">MTBBW1_1740047</name>
</gene>
<dbReference type="InterPro" id="IPR013517">
    <property type="entry name" value="FG-GAP"/>
</dbReference>
<evidence type="ECO:0000256" key="2">
    <source>
        <dbReference type="SAM" id="Phobius"/>
    </source>
</evidence>
<dbReference type="SUPFAM" id="SSF69318">
    <property type="entry name" value="Integrin alpha N-terminal domain"/>
    <property type="match status" value="1"/>
</dbReference>
<keyword evidence="2" id="KW-0472">Membrane</keyword>
<dbReference type="RefSeq" id="WP_080806181.1">
    <property type="nucleotide sequence ID" value="NZ_LT828552.1"/>
</dbReference>
<evidence type="ECO:0008006" key="5">
    <source>
        <dbReference type="Google" id="ProtNLM"/>
    </source>
</evidence>
<feature type="transmembrane region" description="Helical" evidence="2">
    <location>
        <begin position="12"/>
        <end position="29"/>
    </location>
</feature>
<keyword evidence="2" id="KW-0812">Transmembrane</keyword>
<dbReference type="EMBL" id="FWEV01000084">
    <property type="protein sequence ID" value="SLM29316.1"/>
    <property type="molecule type" value="Genomic_DNA"/>
</dbReference>
<evidence type="ECO:0000256" key="1">
    <source>
        <dbReference type="ARBA" id="ARBA00022729"/>
    </source>
</evidence>
<keyword evidence="2" id="KW-1133">Transmembrane helix</keyword>
<proteinExistence type="predicted"/>
<dbReference type="Pfam" id="PF13517">
    <property type="entry name" value="FG-GAP_3"/>
    <property type="match status" value="1"/>
</dbReference>
<dbReference type="InterPro" id="IPR028994">
    <property type="entry name" value="Integrin_alpha_N"/>
</dbReference>
<dbReference type="Proteomes" id="UP000191931">
    <property type="component" value="Unassembled WGS sequence"/>
</dbReference>
<sequence length="587" mass="64987">MIKNIIRNNRNTIYLTLLVFFVISIQSILPLKNNDLIKTATARGAKSEIKVAVFPFNVIAKEDYSFIGQGMGKMLCSRIAADGLFEVKCFDTVPSGIDLNNDELNRDKIAVIPELQGIEAFIVGTITIVGESVSSDVRLMLFSLSSSDASAYSPELHYFSENGSGIGDVMRHASVISGKIKGFLRGDTLASDSIVSLSDSGAKENRAATSQEPSFSVSRKSTLFSRDSTAAIAPDSSFSSKETSGKIHRSELFRSRNLDMEARSMTIADFDGDGIKELVIIDAHNLFLFTFGHNQLVRKGEYKVGHYIDQISVDAADANGNGRAEAWVTALGRGNRLRSFVLEWNGSQFETLLQDEGWYFRKIPYNDRDILMGQKRGIEDTFIGPIYEIGLEGSHIIKKTKQIPSSFELFGLAVGKTVEHGKEQSAMAETSSFIWLDEDSYLNLGSESGQKMWKSGRAFGSTALFIDEDMGTNQLKKRRYLSQRIFLADLNNDGGDEVITFINEDVAKGYLSGFRKFNQGYVEIMTWKNMNMLSLLQESPVGGYIADISFDDLDGETGKELAYMLIKNSGTILDKNNTTVVVEKILK</sequence>
<accession>A0A1W1HA49</accession>
<evidence type="ECO:0000313" key="3">
    <source>
        <dbReference type="EMBL" id="SLM29316.1"/>
    </source>
</evidence>